<protein>
    <submittedName>
        <fullName evidence="3">ABC transporter substrate-binding protein</fullName>
    </submittedName>
</protein>
<evidence type="ECO:0000313" key="4">
    <source>
        <dbReference type="Proteomes" id="UP001304650"/>
    </source>
</evidence>
<name>A0AA96LMY1_9BACL</name>
<dbReference type="Pfam" id="PF12010">
    <property type="entry name" value="DUF3502"/>
    <property type="match status" value="1"/>
</dbReference>
<organism evidence="3 4">
    <name type="scientific">Paenibacillus roseopurpureus</name>
    <dbReference type="NCBI Taxonomy" id="2918901"/>
    <lineage>
        <taxon>Bacteria</taxon>
        <taxon>Bacillati</taxon>
        <taxon>Bacillota</taxon>
        <taxon>Bacilli</taxon>
        <taxon>Bacillales</taxon>
        <taxon>Paenibacillaceae</taxon>
        <taxon>Paenibacillus</taxon>
    </lineage>
</organism>
<feature type="domain" description="DUF3502" evidence="2">
    <location>
        <begin position="457"/>
        <end position="531"/>
    </location>
</feature>
<gene>
    <name evidence="3" type="ORF">MJB10_16875</name>
</gene>
<dbReference type="PROSITE" id="PS51257">
    <property type="entry name" value="PROKAR_LIPOPROTEIN"/>
    <property type="match status" value="1"/>
</dbReference>
<dbReference type="RefSeq" id="WP_314796531.1">
    <property type="nucleotide sequence ID" value="NZ_CP130319.1"/>
</dbReference>
<dbReference type="Proteomes" id="UP001304650">
    <property type="component" value="Chromosome"/>
</dbReference>
<keyword evidence="1" id="KW-0732">Signal</keyword>
<evidence type="ECO:0000259" key="2">
    <source>
        <dbReference type="Pfam" id="PF12010"/>
    </source>
</evidence>
<dbReference type="InterPro" id="IPR022627">
    <property type="entry name" value="DUF3502"/>
</dbReference>
<dbReference type="Gene3D" id="3.40.190.10">
    <property type="entry name" value="Periplasmic binding protein-like II"/>
    <property type="match status" value="3"/>
</dbReference>
<evidence type="ECO:0000256" key="1">
    <source>
        <dbReference type="SAM" id="SignalP"/>
    </source>
</evidence>
<feature type="chain" id="PRO_5041646116" evidence="1">
    <location>
        <begin position="25"/>
        <end position="534"/>
    </location>
</feature>
<sequence length="534" mass="58967">MKSFKTVFSKTIILSMTTALILTACGKTSTPSASTSAAPSAAATADTSKPVTLKFVTMGPGKQADSQEVYDEFNKRLATLLPNTKVEFVPLTQAEYADKWKLMAASSEEIDIAWTGFVLDYLGEVNKGSYVAIDELVNKYAPDIKKEIPSWVLDRARVNGKLYAIPNYQQAVDARPTLRVPKEFVDKGYIDPKAAQDTFYKTGPVSKESLAVIGDYLEKLKQNNQLRKGFSPNVLTTMQHHNLLISAAQPFKLVGDLKDPKSLKVVNWYDTPEEQNFIKTMTDWYAKGYIRKDMLSLQNQRQDEGKPDGNVGWFHTIVGSVEDASAAESKRYGFPIQFIPMEEKYVISGLTDSTNLAITRTSKNPERAMQLINLLDTAKGKDLYNLLVWGIEGKHYKKTGDNKIETIGYSGQGTADAKYGTFAYAMGNTGNAYETQANIPNFVKTWQDMNSGATVSPLLGFKPNLDPIKTELAQIAAVVKEYAGTTAQLVLESGAVADSDKKYAEFISKMKAAGSDKVVAELQKQVDEFLKTKK</sequence>
<proteinExistence type="predicted"/>
<dbReference type="SUPFAM" id="SSF53850">
    <property type="entry name" value="Periplasmic binding protein-like II"/>
    <property type="match status" value="1"/>
</dbReference>
<dbReference type="AlphaFoldDB" id="A0AA96LMY1"/>
<accession>A0AA96LMY1</accession>
<reference evidence="3" key="1">
    <citation type="submission" date="2022-02" db="EMBL/GenBank/DDBJ databases">
        <title>Paenibacillus sp. MBLB1832 Whole Genome Shotgun Sequencing.</title>
        <authorList>
            <person name="Hwang C.Y."/>
            <person name="Cho E.-S."/>
            <person name="Seo M.-J."/>
        </authorList>
    </citation>
    <scope>NUCLEOTIDE SEQUENCE</scope>
    <source>
        <strain evidence="3">MBLB1832</strain>
    </source>
</reference>
<evidence type="ECO:0000313" key="3">
    <source>
        <dbReference type="EMBL" id="WNR42789.1"/>
    </source>
</evidence>
<dbReference type="EMBL" id="CP130319">
    <property type="protein sequence ID" value="WNR42789.1"/>
    <property type="molecule type" value="Genomic_DNA"/>
</dbReference>
<feature type="signal peptide" evidence="1">
    <location>
        <begin position="1"/>
        <end position="24"/>
    </location>
</feature>
<dbReference type="KEGG" id="proo:MJB10_16875"/>
<keyword evidence="4" id="KW-1185">Reference proteome</keyword>